<protein>
    <submittedName>
        <fullName evidence="3">DUF4604 domain-containing protein</fullName>
    </submittedName>
</protein>
<evidence type="ECO:0000256" key="1">
    <source>
        <dbReference type="SAM" id="MobiDB-lite"/>
    </source>
</evidence>
<dbReference type="Proteomes" id="UP000038045">
    <property type="component" value="Unplaced"/>
</dbReference>
<reference evidence="3" key="1">
    <citation type="submission" date="2017-02" db="UniProtKB">
        <authorList>
            <consortium name="WormBaseParasite"/>
        </authorList>
    </citation>
    <scope>IDENTIFICATION</scope>
</reference>
<feature type="region of interest" description="Disordered" evidence="1">
    <location>
        <begin position="77"/>
        <end position="99"/>
    </location>
</feature>
<keyword evidence="2" id="KW-1185">Reference proteome</keyword>
<feature type="compositionally biased region" description="Polar residues" evidence="1">
    <location>
        <begin position="83"/>
        <end position="99"/>
    </location>
</feature>
<name>A0A0N4ZCL7_PARTI</name>
<dbReference type="WBParaSite" id="PTRK_0000527000.1">
    <property type="protein sequence ID" value="PTRK_0000527000.1"/>
    <property type="gene ID" value="PTRK_0000527000"/>
</dbReference>
<accession>A0A0N4ZCL7</accession>
<organism evidence="2 3">
    <name type="scientific">Parastrongyloides trichosuri</name>
    <name type="common">Possum-specific nematode worm</name>
    <dbReference type="NCBI Taxonomy" id="131310"/>
    <lineage>
        <taxon>Eukaryota</taxon>
        <taxon>Metazoa</taxon>
        <taxon>Ecdysozoa</taxon>
        <taxon>Nematoda</taxon>
        <taxon>Chromadorea</taxon>
        <taxon>Rhabditida</taxon>
        <taxon>Tylenchina</taxon>
        <taxon>Panagrolaimomorpha</taxon>
        <taxon>Strongyloidoidea</taxon>
        <taxon>Strongyloididae</taxon>
        <taxon>Parastrongyloides</taxon>
    </lineage>
</organism>
<evidence type="ECO:0000313" key="3">
    <source>
        <dbReference type="WBParaSite" id="PTRK_0000527000.1"/>
    </source>
</evidence>
<sequence length="221" mass="25289">MESLQRSVYRHIGDLSYKRKAKKLVSEPSVNSILENGEINCQVNPCYTYDHNQNNNDNISYNFNNEMCNSKLKHEKLPENDNKTSIPINDKSNASSSKRLTSLISKPAVQSRKVSNSITKILGLKKHEKMINEIDDINSFSNIAEDQNTSVTLIKKNDNDNNNNDKILSSLDIEDDGNEKEKTLTKFQKLKKGLYVVDLRKSKPNAKKNDYKKCLIFDDED</sequence>
<evidence type="ECO:0000313" key="2">
    <source>
        <dbReference type="Proteomes" id="UP000038045"/>
    </source>
</evidence>
<dbReference type="AlphaFoldDB" id="A0A0N4ZCL7"/>
<proteinExistence type="predicted"/>